<proteinExistence type="inferred from homology"/>
<dbReference type="GO" id="GO:0004497">
    <property type="term" value="F:monooxygenase activity"/>
    <property type="evidence" value="ECO:0007669"/>
    <property type="project" value="UniProtKB-KW"/>
</dbReference>
<dbReference type="PANTHER" id="PTHR24305">
    <property type="entry name" value="CYTOCHROME P450"/>
    <property type="match status" value="1"/>
</dbReference>
<sequence>MPSSLQLLEYISFVPLVVGSLFGAWFVWHLINFLITYFRYRHIPGHVSFLPAVIDSMLHKRIYIYHQYVCTLDAYKRYPEASVIKLQFGSVCTLIVARDKALLKELLVKNYKSISKGDVLAPVGLFGNNMFSADSSDPLWKKHRTMSNPIFTGAAHLRNVFRVTIEETNKMLDFWKRIYGVNEKNGAIEKVNVTNEFKSVTLSVINRVAFDYDIHIFDNDVKHRDELHEWVNNLLAGLLYNFVFPKWAFEYLPFGIFKRFRESKERFREAALTMIERKQAEKEKSNEIKDDEDLLSLLLSSSEAAKEDQKLSKDELLSALFIIFFAGFETSSVSLNFMLRQLAKYPEVQQRIYEEIRSEISSQEEITYEVITEKLHFLSSFMKEVLRVKTPVGGGARIVMKKGGETLGGVKYPAGTQFLASYYSMHYFAKNGEDDFKPDRFMPTKTDAAVTPDYLNIDFNTDEILPFSIGPRDCIGKRMALLEMKLILVMLLLKFQLQVPKGLEEQQDSIPETYIVTRTVLDPYLIDFIPRQ</sequence>
<keyword evidence="4" id="KW-0560">Oxidoreductase</keyword>
<gene>
    <name evidence="6" type="ORF">C9374_000802</name>
</gene>
<reference evidence="6 7" key="1">
    <citation type="journal article" date="2018" name="BMC Genomics">
        <title>The genome of Naegleria lovaniensis, the basis for a comparative approach to unravel pathogenicity factors of the human pathogenic amoeba N. fowleri.</title>
        <authorList>
            <person name="Liechti N."/>
            <person name="Schurch N."/>
            <person name="Bruggmann R."/>
            <person name="Wittwer M."/>
        </authorList>
    </citation>
    <scope>NUCLEOTIDE SEQUENCE [LARGE SCALE GENOMIC DNA]</scope>
    <source>
        <strain evidence="6 7">ATCC 30569</strain>
    </source>
</reference>
<evidence type="ECO:0000256" key="1">
    <source>
        <dbReference type="ARBA" id="ARBA00001971"/>
    </source>
</evidence>
<keyword evidence="3 4" id="KW-0479">Metal-binding</keyword>
<dbReference type="Pfam" id="PF00067">
    <property type="entry name" value="p450"/>
    <property type="match status" value="1"/>
</dbReference>
<keyword evidence="4" id="KW-0503">Monooxygenase</keyword>
<dbReference type="InterPro" id="IPR002401">
    <property type="entry name" value="Cyt_P450_E_grp-I"/>
</dbReference>
<dbReference type="PRINTS" id="PR00385">
    <property type="entry name" value="P450"/>
</dbReference>
<dbReference type="InterPro" id="IPR017972">
    <property type="entry name" value="Cyt_P450_CS"/>
</dbReference>
<dbReference type="Proteomes" id="UP000816034">
    <property type="component" value="Unassembled WGS sequence"/>
</dbReference>
<dbReference type="GO" id="GO:0016705">
    <property type="term" value="F:oxidoreductase activity, acting on paired donors, with incorporation or reduction of molecular oxygen"/>
    <property type="evidence" value="ECO:0007669"/>
    <property type="project" value="InterPro"/>
</dbReference>
<evidence type="ECO:0000313" key="7">
    <source>
        <dbReference type="Proteomes" id="UP000816034"/>
    </source>
</evidence>
<dbReference type="Gene3D" id="1.10.630.10">
    <property type="entry name" value="Cytochrome P450"/>
    <property type="match status" value="1"/>
</dbReference>
<name>A0AA88GS95_NAELO</name>
<comment type="caution">
    <text evidence="6">The sequence shown here is derived from an EMBL/GenBank/DDBJ whole genome shotgun (WGS) entry which is preliminary data.</text>
</comment>
<evidence type="ECO:0008006" key="8">
    <source>
        <dbReference type="Google" id="ProtNLM"/>
    </source>
</evidence>
<dbReference type="EMBL" id="PYSW02000011">
    <property type="protein sequence ID" value="KAG2387952.1"/>
    <property type="molecule type" value="Genomic_DNA"/>
</dbReference>
<keyword evidence="5" id="KW-0472">Membrane</keyword>
<comment type="similarity">
    <text evidence="2 4">Belongs to the cytochrome P450 family.</text>
</comment>
<dbReference type="InterPro" id="IPR036396">
    <property type="entry name" value="Cyt_P450_sf"/>
</dbReference>
<protein>
    <recommendedName>
        <fullName evidence="8">Cytochrome P450</fullName>
    </recommendedName>
</protein>
<keyword evidence="5" id="KW-0812">Transmembrane</keyword>
<keyword evidence="5" id="KW-1133">Transmembrane helix</keyword>
<dbReference type="GO" id="GO:0020037">
    <property type="term" value="F:heme binding"/>
    <property type="evidence" value="ECO:0007669"/>
    <property type="project" value="InterPro"/>
</dbReference>
<feature type="transmembrane region" description="Helical" evidence="5">
    <location>
        <begin position="12"/>
        <end position="35"/>
    </location>
</feature>
<dbReference type="InterPro" id="IPR050121">
    <property type="entry name" value="Cytochrome_P450_monoxygenase"/>
</dbReference>
<dbReference type="GO" id="GO:0005506">
    <property type="term" value="F:iron ion binding"/>
    <property type="evidence" value="ECO:0007669"/>
    <property type="project" value="InterPro"/>
</dbReference>
<evidence type="ECO:0000313" key="6">
    <source>
        <dbReference type="EMBL" id="KAG2387952.1"/>
    </source>
</evidence>
<keyword evidence="3 4" id="KW-0349">Heme</keyword>
<dbReference type="SUPFAM" id="SSF48264">
    <property type="entry name" value="Cytochrome P450"/>
    <property type="match status" value="1"/>
</dbReference>
<comment type="cofactor">
    <cofactor evidence="1 3">
        <name>heme</name>
        <dbReference type="ChEBI" id="CHEBI:30413"/>
    </cofactor>
</comment>
<dbReference type="PROSITE" id="PS00086">
    <property type="entry name" value="CYTOCHROME_P450"/>
    <property type="match status" value="1"/>
</dbReference>
<dbReference type="PANTHER" id="PTHR24305:SF166">
    <property type="entry name" value="CYTOCHROME P450 12A4, MITOCHONDRIAL-RELATED"/>
    <property type="match status" value="1"/>
</dbReference>
<keyword evidence="3 4" id="KW-0408">Iron</keyword>
<dbReference type="InterPro" id="IPR001128">
    <property type="entry name" value="Cyt_P450"/>
</dbReference>
<evidence type="ECO:0000256" key="2">
    <source>
        <dbReference type="ARBA" id="ARBA00010617"/>
    </source>
</evidence>
<organism evidence="6 7">
    <name type="scientific">Naegleria lovaniensis</name>
    <name type="common">Amoeba</name>
    <dbReference type="NCBI Taxonomy" id="51637"/>
    <lineage>
        <taxon>Eukaryota</taxon>
        <taxon>Discoba</taxon>
        <taxon>Heterolobosea</taxon>
        <taxon>Tetramitia</taxon>
        <taxon>Eutetramitia</taxon>
        <taxon>Vahlkampfiidae</taxon>
        <taxon>Naegleria</taxon>
    </lineage>
</organism>
<keyword evidence="7" id="KW-1185">Reference proteome</keyword>
<evidence type="ECO:0000256" key="5">
    <source>
        <dbReference type="SAM" id="Phobius"/>
    </source>
</evidence>
<dbReference type="AlphaFoldDB" id="A0AA88GS95"/>
<feature type="binding site" description="axial binding residue" evidence="3">
    <location>
        <position position="474"/>
    </location>
    <ligand>
        <name>heme</name>
        <dbReference type="ChEBI" id="CHEBI:30413"/>
    </ligand>
    <ligandPart>
        <name>Fe</name>
        <dbReference type="ChEBI" id="CHEBI:18248"/>
    </ligandPart>
</feature>
<dbReference type="PRINTS" id="PR00463">
    <property type="entry name" value="EP450I"/>
</dbReference>
<evidence type="ECO:0000256" key="3">
    <source>
        <dbReference type="PIRSR" id="PIRSR602401-1"/>
    </source>
</evidence>
<accession>A0AA88GS95</accession>
<dbReference type="RefSeq" id="XP_044551944.1">
    <property type="nucleotide sequence ID" value="XM_044698050.1"/>
</dbReference>
<evidence type="ECO:0000256" key="4">
    <source>
        <dbReference type="RuleBase" id="RU000461"/>
    </source>
</evidence>
<dbReference type="GeneID" id="68093258"/>